<dbReference type="Proteomes" id="UP000198723">
    <property type="component" value="Unassembled WGS sequence"/>
</dbReference>
<dbReference type="STRING" id="1138170.GA0061105_10370"/>
<feature type="region of interest" description="Disordered" evidence="1">
    <location>
        <begin position="169"/>
        <end position="196"/>
    </location>
</feature>
<protein>
    <recommendedName>
        <fullName evidence="5">Invasion protein IalB, involved in pathogenesis</fullName>
    </recommendedName>
</protein>
<evidence type="ECO:0000256" key="1">
    <source>
        <dbReference type="SAM" id="MobiDB-lite"/>
    </source>
</evidence>
<dbReference type="AlphaFoldDB" id="A0A1C3XZE0"/>
<evidence type="ECO:0000313" key="4">
    <source>
        <dbReference type="Proteomes" id="UP000198723"/>
    </source>
</evidence>
<feature type="compositionally biased region" description="Basic and acidic residues" evidence="1">
    <location>
        <begin position="179"/>
        <end position="189"/>
    </location>
</feature>
<organism evidence="3 4">
    <name type="scientific">Rhizobium aethiopicum</name>
    <dbReference type="NCBI Taxonomy" id="1138170"/>
    <lineage>
        <taxon>Bacteria</taxon>
        <taxon>Pseudomonadati</taxon>
        <taxon>Pseudomonadota</taxon>
        <taxon>Alphaproteobacteria</taxon>
        <taxon>Hyphomicrobiales</taxon>
        <taxon>Rhizobiaceae</taxon>
        <taxon>Rhizobium/Agrobacterium group</taxon>
        <taxon>Rhizobium</taxon>
    </lineage>
</organism>
<proteinExistence type="predicted"/>
<feature type="chain" id="PRO_5008687097" description="Invasion protein IalB, involved in pathogenesis" evidence="2">
    <location>
        <begin position="21"/>
        <end position="196"/>
    </location>
</feature>
<sequence>MRLLYFVLAFIAAMPRIGSADEETVKWKEVGGWTVAVDPTLGNGCFVLTSFDDGTVFRLGFYYTKKESPFYIVIANPNWKSLEVGKQYPIELSLDRSQWTANASALDLDGFKGLWIDFKDTGLVAEFARKLGFRATFNGKQIVALSLKNSVRATNEMLTCQKAVNAAVAQQPATPQSKDPFEAKPDTRTASDPFDL</sequence>
<feature type="signal peptide" evidence="2">
    <location>
        <begin position="1"/>
        <end position="20"/>
    </location>
</feature>
<dbReference type="EMBL" id="FMAJ01000003">
    <property type="protein sequence ID" value="SCB57615.1"/>
    <property type="molecule type" value="Genomic_DNA"/>
</dbReference>
<evidence type="ECO:0000256" key="2">
    <source>
        <dbReference type="SAM" id="SignalP"/>
    </source>
</evidence>
<accession>A0A1C3XZE0</accession>
<dbReference type="RefSeq" id="WP_092749146.1">
    <property type="nucleotide sequence ID" value="NZ_FMAJ01000003.1"/>
</dbReference>
<name>A0A1C3XZE0_9HYPH</name>
<keyword evidence="2" id="KW-0732">Signal</keyword>
<gene>
    <name evidence="3" type="ORF">GA0061105_10370</name>
</gene>
<reference evidence="3 4" key="1">
    <citation type="submission" date="2016-08" db="EMBL/GenBank/DDBJ databases">
        <authorList>
            <person name="Seilhamer J.J."/>
        </authorList>
    </citation>
    <scope>NUCLEOTIDE SEQUENCE [LARGE SCALE GENOMIC DNA]</scope>
    <source>
        <strain evidence="3 4">HBR26</strain>
    </source>
</reference>
<evidence type="ECO:0000313" key="3">
    <source>
        <dbReference type="EMBL" id="SCB57615.1"/>
    </source>
</evidence>
<evidence type="ECO:0008006" key="5">
    <source>
        <dbReference type="Google" id="ProtNLM"/>
    </source>
</evidence>